<dbReference type="Proteomes" id="UP000297716">
    <property type="component" value="Unassembled WGS sequence"/>
</dbReference>
<dbReference type="PANTHER" id="PTHR48100:SF1">
    <property type="entry name" value="HISTIDINE PHOSPHATASE FAMILY PROTEIN-RELATED"/>
    <property type="match status" value="1"/>
</dbReference>
<dbReference type="Gene3D" id="3.40.50.1240">
    <property type="entry name" value="Phosphoglycerate mutase-like"/>
    <property type="match status" value="1"/>
</dbReference>
<reference evidence="2 3" key="1">
    <citation type="submission" date="2019-03" db="EMBL/GenBank/DDBJ databases">
        <title>Draft genome sequence of Xylaria hypoxylon DSM 108379, a ubiquitous saprotrophic-parasitic fungi on hardwood.</title>
        <authorList>
            <person name="Buettner E."/>
            <person name="Leonhardt S."/>
            <person name="Gebauer A.M."/>
            <person name="Liers C."/>
            <person name="Hofrichter M."/>
            <person name="Kellner H."/>
        </authorList>
    </citation>
    <scope>NUCLEOTIDE SEQUENCE [LARGE SCALE GENOMIC DNA]</scope>
    <source>
        <strain evidence="2 3">DSM 108379</strain>
    </source>
</reference>
<organism evidence="2 3">
    <name type="scientific">Xylaria hypoxylon</name>
    <dbReference type="NCBI Taxonomy" id="37992"/>
    <lineage>
        <taxon>Eukaryota</taxon>
        <taxon>Fungi</taxon>
        <taxon>Dikarya</taxon>
        <taxon>Ascomycota</taxon>
        <taxon>Pezizomycotina</taxon>
        <taxon>Sordariomycetes</taxon>
        <taxon>Xylariomycetidae</taxon>
        <taxon>Xylariales</taxon>
        <taxon>Xylariaceae</taxon>
        <taxon>Xylaria</taxon>
    </lineage>
</organism>
<dbReference type="AlphaFoldDB" id="A0A4Z0Z2G3"/>
<dbReference type="EMBL" id="SKBN01000056">
    <property type="protein sequence ID" value="TGJ84953.1"/>
    <property type="molecule type" value="Genomic_DNA"/>
</dbReference>
<sequence length="293" mass="32678">MPVTFHFIRHAESTHNVSMDLNEHDPVLTQTGHKQCRELAAEIRGLGHEFDLVLCSPMKRTIQTALAIFPKYLRSDKIMLHSDFQEGGTYGADTGSPPEELKTLFGTKKLDYWFVAPDWTDKRLGTRYHVSVASKRGQAARLFLKLVARMYRDTDAHIAVVSHGFFLANLIFPKSGSFGNADRRTYYIDYEEDHGLLTFITETPCSIAKREKKRLDAIPKGDFQNSFGFQLPAPGGLQYKAPDLGGTVCEGMDYQQQTSYGGQQPSSGLFWNGQQQNLSGNCASLFGGVPSTP</sequence>
<evidence type="ECO:0000256" key="1">
    <source>
        <dbReference type="PIRSR" id="PIRSR613078-2"/>
    </source>
</evidence>
<gene>
    <name evidence="2" type="ORF">E0Z10_g3852</name>
</gene>
<dbReference type="SMART" id="SM00855">
    <property type="entry name" value="PGAM"/>
    <property type="match status" value="1"/>
</dbReference>
<dbReference type="InterPro" id="IPR013078">
    <property type="entry name" value="His_Pase_superF_clade-1"/>
</dbReference>
<accession>A0A4Z0Z2G3</accession>
<dbReference type="InterPro" id="IPR050275">
    <property type="entry name" value="PGM_Phosphatase"/>
</dbReference>
<dbReference type="GO" id="GO:0005737">
    <property type="term" value="C:cytoplasm"/>
    <property type="evidence" value="ECO:0007669"/>
    <property type="project" value="TreeGrafter"/>
</dbReference>
<protein>
    <recommendedName>
        <fullName evidence="4">Histidine phosphatase superfamily</fullName>
    </recommendedName>
</protein>
<name>A0A4Z0Z2G3_9PEZI</name>
<dbReference type="OrthoDB" id="496981at2759"/>
<proteinExistence type="predicted"/>
<feature type="binding site" evidence="1">
    <location>
        <begin position="9"/>
        <end position="16"/>
    </location>
    <ligand>
        <name>substrate</name>
    </ligand>
</feature>
<feature type="binding site" evidence="1">
    <location>
        <position position="60"/>
    </location>
    <ligand>
        <name>substrate</name>
    </ligand>
</feature>
<comment type="caution">
    <text evidence="2">The sequence shown here is derived from an EMBL/GenBank/DDBJ whole genome shotgun (WGS) entry which is preliminary data.</text>
</comment>
<dbReference type="GO" id="GO:0016791">
    <property type="term" value="F:phosphatase activity"/>
    <property type="evidence" value="ECO:0007669"/>
    <property type="project" value="TreeGrafter"/>
</dbReference>
<keyword evidence="3" id="KW-1185">Reference proteome</keyword>
<dbReference type="SUPFAM" id="SSF53254">
    <property type="entry name" value="Phosphoglycerate mutase-like"/>
    <property type="match status" value="1"/>
</dbReference>
<dbReference type="InterPro" id="IPR029033">
    <property type="entry name" value="His_PPase_superfam"/>
</dbReference>
<evidence type="ECO:0008006" key="4">
    <source>
        <dbReference type="Google" id="ProtNLM"/>
    </source>
</evidence>
<dbReference type="CDD" id="cd07067">
    <property type="entry name" value="HP_PGM_like"/>
    <property type="match status" value="1"/>
</dbReference>
<dbReference type="PANTHER" id="PTHR48100">
    <property type="entry name" value="BROAD-SPECIFICITY PHOSPHATASE YOR283W-RELATED"/>
    <property type="match status" value="1"/>
</dbReference>
<dbReference type="Pfam" id="PF00300">
    <property type="entry name" value="His_Phos_1"/>
    <property type="match status" value="1"/>
</dbReference>
<evidence type="ECO:0000313" key="2">
    <source>
        <dbReference type="EMBL" id="TGJ84953.1"/>
    </source>
</evidence>
<evidence type="ECO:0000313" key="3">
    <source>
        <dbReference type="Proteomes" id="UP000297716"/>
    </source>
</evidence>